<reference evidence="2 3" key="1">
    <citation type="submission" date="2023-05" db="EMBL/GenBank/DDBJ databases">
        <title>Draft genome sequence of Streptomyces sp. B-S-A12 isolated from a cave soil in Thailand.</title>
        <authorList>
            <person name="Chamroensaksri N."/>
            <person name="Muangham S."/>
        </authorList>
    </citation>
    <scope>NUCLEOTIDE SEQUENCE [LARGE SCALE GENOMIC DNA]</scope>
    <source>
        <strain evidence="2 3">B-S-A12</strain>
    </source>
</reference>
<evidence type="ECO:0000313" key="3">
    <source>
        <dbReference type="Proteomes" id="UP001237105"/>
    </source>
</evidence>
<dbReference type="SUPFAM" id="SSF54909">
    <property type="entry name" value="Dimeric alpha+beta barrel"/>
    <property type="match status" value="2"/>
</dbReference>
<protein>
    <submittedName>
        <fullName evidence="2">EthD domain-containing protein</fullName>
    </submittedName>
</protein>
<name>A0ABT6STT4_9ACTN</name>
<comment type="caution">
    <text evidence="2">The sequence shown here is derived from an EMBL/GenBank/DDBJ whole genome shotgun (WGS) entry which is preliminary data.</text>
</comment>
<dbReference type="Proteomes" id="UP001237105">
    <property type="component" value="Unassembled WGS sequence"/>
</dbReference>
<dbReference type="RefSeq" id="WP_282534408.1">
    <property type="nucleotide sequence ID" value="NZ_JASCIS010000006.1"/>
</dbReference>
<dbReference type="EMBL" id="JASCIS010000006">
    <property type="protein sequence ID" value="MDI3418493.1"/>
    <property type="molecule type" value="Genomic_DNA"/>
</dbReference>
<organism evidence="2 3">
    <name type="scientific">Streptomyces luteolus</name>
    <dbReference type="NCBI Taxonomy" id="3043615"/>
    <lineage>
        <taxon>Bacteria</taxon>
        <taxon>Bacillati</taxon>
        <taxon>Actinomycetota</taxon>
        <taxon>Actinomycetes</taxon>
        <taxon>Kitasatosporales</taxon>
        <taxon>Streptomycetaceae</taxon>
        <taxon>Streptomyces</taxon>
    </lineage>
</organism>
<sequence>MIHQFIFAAPKPGMTAQEFQDYWVNVHAVKYAAKIPQIRKYMVDTVVDIEDNLGTPALPHQGIAEIFLANGEEQLASLQTEEFLQGARLDEPNWAAFWQTIVVDTNAHEIVPGPALSRDQDWVKLTVLIKRWPGLALDDYRKQSLDAYAGVVKETPGLRRYLHAHTVDGAYVFGESGFDSVEQLWFDDVNALQEALRSSYFTEQVQAARDAIADPKYVFSVAAKENWVIGPQAR</sequence>
<gene>
    <name evidence="2" type="ORF">QIT00_07940</name>
</gene>
<dbReference type="Pfam" id="PF07110">
    <property type="entry name" value="EthD"/>
    <property type="match status" value="2"/>
</dbReference>
<dbReference type="InterPro" id="IPR011008">
    <property type="entry name" value="Dimeric_a/b-barrel"/>
</dbReference>
<evidence type="ECO:0000259" key="1">
    <source>
        <dbReference type="Pfam" id="PF07110"/>
    </source>
</evidence>
<keyword evidence="3" id="KW-1185">Reference proteome</keyword>
<dbReference type="Gene3D" id="3.30.70.100">
    <property type="match status" value="2"/>
</dbReference>
<accession>A0ABT6STT4</accession>
<feature type="domain" description="EthD" evidence="1">
    <location>
        <begin position="133"/>
        <end position="215"/>
    </location>
</feature>
<evidence type="ECO:0000313" key="2">
    <source>
        <dbReference type="EMBL" id="MDI3418493.1"/>
    </source>
</evidence>
<dbReference type="InterPro" id="IPR009799">
    <property type="entry name" value="EthD_dom"/>
</dbReference>
<feature type="domain" description="EthD" evidence="1">
    <location>
        <begin position="11"/>
        <end position="96"/>
    </location>
</feature>
<proteinExistence type="predicted"/>